<comment type="caution">
    <text evidence="2">The sequence shown here is derived from an EMBL/GenBank/DDBJ whole genome shotgun (WGS) entry which is preliminary data.</text>
</comment>
<name>A0AA40ESA6_9PEZI</name>
<dbReference type="InterPro" id="IPR010730">
    <property type="entry name" value="HET"/>
</dbReference>
<dbReference type="Proteomes" id="UP001172159">
    <property type="component" value="Unassembled WGS sequence"/>
</dbReference>
<proteinExistence type="predicted"/>
<dbReference type="PANTHER" id="PTHR24148:SF73">
    <property type="entry name" value="HET DOMAIN PROTEIN (AFU_ORTHOLOGUE AFUA_8G01020)"/>
    <property type="match status" value="1"/>
</dbReference>
<sequence>MDNPELLSQRPQPWVGQTVSSLDCGISYQPLSQNESIRLLKLLKLHPISDKTNAKVECTLSERSMAECQKRYVALSYTWGNPIARRQIIVNGKPAFITENLYDALTHILRLEGLLAGLLEECELWVDALCINQQDAAEKFVQVANMREVFANAQWVVAWMGPSADGSDELLRDMHNNSITTLPGGEPSLSPEALQAFLARDWWKRMWILQEFIVPHFVWFMCGHSYAHSFDLFGALSTCLSYMDRASYYIVETEFRNTLSWRMYLLLLKERFSSEKQLTMMYLMELAKDAKCMDPRDRVFALLGLMGQEEKRHITCDYNSSPVRYFVTPFGSWPWTLIQVKPGRSRKRWTSGRALPS</sequence>
<accession>A0AA40ESA6</accession>
<feature type="domain" description="Heterokaryon incompatibility" evidence="1">
    <location>
        <begin position="72"/>
        <end position="211"/>
    </location>
</feature>
<dbReference type="EMBL" id="JAUKTV010000002">
    <property type="protein sequence ID" value="KAK0744594.1"/>
    <property type="molecule type" value="Genomic_DNA"/>
</dbReference>
<dbReference type="PANTHER" id="PTHR24148">
    <property type="entry name" value="ANKYRIN REPEAT DOMAIN-CONTAINING PROTEIN 39 HOMOLOG-RELATED"/>
    <property type="match status" value="1"/>
</dbReference>
<dbReference type="Pfam" id="PF06985">
    <property type="entry name" value="HET"/>
    <property type="match status" value="1"/>
</dbReference>
<keyword evidence="3" id="KW-1185">Reference proteome</keyword>
<dbReference type="AlphaFoldDB" id="A0AA40ESA6"/>
<evidence type="ECO:0000313" key="2">
    <source>
        <dbReference type="EMBL" id="KAK0744594.1"/>
    </source>
</evidence>
<dbReference type="InterPro" id="IPR052895">
    <property type="entry name" value="HetReg/Transcr_Mod"/>
</dbReference>
<evidence type="ECO:0000259" key="1">
    <source>
        <dbReference type="Pfam" id="PF06985"/>
    </source>
</evidence>
<organism evidence="2 3">
    <name type="scientific">Apiosordaria backusii</name>
    <dbReference type="NCBI Taxonomy" id="314023"/>
    <lineage>
        <taxon>Eukaryota</taxon>
        <taxon>Fungi</taxon>
        <taxon>Dikarya</taxon>
        <taxon>Ascomycota</taxon>
        <taxon>Pezizomycotina</taxon>
        <taxon>Sordariomycetes</taxon>
        <taxon>Sordariomycetidae</taxon>
        <taxon>Sordariales</taxon>
        <taxon>Lasiosphaeriaceae</taxon>
        <taxon>Apiosordaria</taxon>
    </lineage>
</organism>
<protein>
    <submittedName>
        <fullName evidence="2">Heterokaryon incompatibility protein-domain-containing protein</fullName>
    </submittedName>
</protein>
<evidence type="ECO:0000313" key="3">
    <source>
        <dbReference type="Proteomes" id="UP001172159"/>
    </source>
</evidence>
<reference evidence="2" key="1">
    <citation type="submission" date="2023-06" db="EMBL/GenBank/DDBJ databases">
        <title>Genome-scale phylogeny and comparative genomics of the fungal order Sordariales.</title>
        <authorList>
            <consortium name="Lawrence Berkeley National Laboratory"/>
            <person name="Hensen N."/>
            <person name="Bonometti L."/>
            <person name="Westerberg I."/>
            <person name="Brannstrom I.O."/>
            <person name="Guillou S."/>
            <person name="Cros-Aarteil S."/>
            <person name="Calhoun S."/>
            <person name="Haridas S."/>
            <person name="Kuo A."/>
            <person name="Mondo S."/>
            <person name="Pangilinan J."/>
            <person name="Riley R."/>
            <person name="Labutti K."/>
            <person name="Andreopoulos B."/>
            <person name="Lipzen A."/>
            <person name="Chen C."/>
            <person name="Yanf M."/>
            <person name="Daum C."/>
            <person name="Ng V."/>
            <person name="Clum A."/>
            <person name="Steindorff A."/>
            <person name="Ohm R."/>
            <person name="Martin F."/>
            <person name="Silar P."/>
            <person name="Natvig D."/>
            <person name="Lalanne C."/>
            <person name="Gautier V."/>
            <person name="Ament-Velasquez S.L."/>
            <person name="Kruys A."/>
            <person name="Hutchinson M.I."/>
            <person name="Powell A.J."/>
            <person name="Barry K."/>
            <person name="Miller A.N."/>
            <person name="Grigoriev I.V."/>
            <person name="Debuchy R."/>
            <person name="Gladieux P."/>
            <person name="Thoren M.H."/>
            <person name="Johannesson H."/>
        </authorList>
    </citation>
    <scope>NUCLEOTIDE SEQUENCE</scope>
    <source>
        <strain evidence="2">CBS 540.89</strain>
    </source>
</reference>
<gene>
    <name evidence="2" type="ORF">B0T21DRAFT_358050</name>
</gene>